<evidence type="ECO:0000313" key="11">
    <source>
        <dbReference type="Proteomes" id="UP001151295"/>
    </source>
</evidence>
<accession>A0ABQ8PED7</accession>
<feature type="transmembrane region" description="Helical" evidence="8">
    <location>
        <begin position="388"/>
        <end position="412"/>
    </location>
</feature>
<dbReference type="Proteomes" id="UP001151295">
    <property type="component" value="Unassembled WGS sequence"/>
</dbReference>
<feature type="transmembrane region" description="Helical" evidence="8">
    <location>
        <begin position="104"/>
        <end position="124"/>
    </location>
</feature>
<evidence type="ECO:0000256" key="2">
    <source>
        <dbReference type="ARBA" id="ARBA00006829"/>
    </source>
</evidence>
<feature type="transmembrane region" description="Helical" evidence="8">
    <location>
        <begin position="189"/>
        <end position="209"/>
    </location>
</feature>
<evidence type="ECO:0000256" key="5">
    <source>
        <dbReference type="ARBA" id="ARBA00022989"/>
    </source>
</evidence>
<keyword evidence="3" id="KW-0813">Transport</keyword>
<dbReference type="SUPFAM" id="SSF103473">
    <property type="entry name" value="MFS general substrate transporter"/>
    <property type="match status" value="1"/>
</dbReference>
<feature type="transmembrane region" description="Helical" evidence="8">
    <location>
        <begin position="72"/>
        <end position="92"/>
    </location>
</feature>
<feature type="transmembrane region" description="Helical" evidence="8">
    <location>
        <begin position="32"/>
        <end position="52"/>
    </location>
</feature>
<feature type="domain" description="Major facilitator superfamily (MFS) profile" evidence="9">
    <location>
        <begin position="34"/>
        <end position="554"/>
    </location>
</feature>
<evidence type="ECO:0000256" key="3">
    <source>
        <dbReference type="ARBA" id="ARBA00022448"/>
    </source>
</evidence>
<protein>
    <recommendedName>
        <fullName evidence="9">Major facilitator superfamily (MFS) profile domain-containing protein</fullName>
    </recommendedName>
</protein>
<feature type="transmembrane region" description="Helical" evidence="8">
    <location>
        <begin position="520"/>
        <end position="543"/>
    </location>
</feature>
<keyword evidence="6 8" id="KW-0472">Membrane</keyword>
<dbReference type="InterPro" id="IPR011701">
    <property type="entry name" value="MFS"/>
</dbReference>
<comment type="caution">
    <text evidence="10">The sequence shown here is derived from an EMBL/GenBank/DDBJ whole genome shotgun (WGS) entry which is preliminary data.</text>
</comment>
<dbReference type="InterPro" id="IPR001958">
    <property type="entry name" value="Tet-R_TetA/multi-R_MdtG-like"/>
</dbReference>
<dbReference type="InterPro" id="IPR020846">
    <property type="entry name" value="MFS_dom"/>
</dbReference>
<dbReference type="CDD" id="cd17325">
    <property type="entry name" value="MFS_MdtG_SLC18_like"/>
    <property type="match status" value="1"/>
</dbReference>
<feature type="transmembrane region" description="Helical" evidence="8">
    <location>
        <begin position="160"/>
        <end position="183"/>
    </location>
</feature>
<dbReference type="EMBL" id="JANBQD010000129">
    <property type="protein sequence ID" value="KAJ1987393.1"/>
    <property type="molecule type" value="Genomic_DNA"/>
</dbReference>
<gene>
    <name evidence="10" type="ORF">EDC05_005851</name>
</gene>
<proteinExistence type="inferred from homology"/>
<dbReference type="InterPro" id="IPR050930">
    <property type="entry name" value="MFS_Vesicular_Transporter"/>
</dbReference>
<keyword evidence="11" id="KW-1185">Reference proteome</keyword>
<evidence type="ECO:0000256" key="1">
    <source>
        <dbReference type="ARBA" id="ARBA00004141"/>
    </source>
</evidence>
<comment type="similarity">
    <text evidence="2">Belongs to the major facilitator superfamily. Vesicular transporter family.</text>
</comment>
<comment type="subcellular location">
    <subcellularLocation>
        <location evidence="1">Membrane</location>
        <topology evidence="1">Multi-pass membrane protein</topology>
    </subcellularLocation>
</comment>
<feature type="compositionally biased region" description="Basic and acidic residues" evidence="7">
    <location>
        <begin position="325"/>
        <end position="342"/>
    </location>
</feature>
<evidence type="ECO:0000256" key="8">
    <source>
        <dbReference type="SAM" id="Phobius"/>
    </source>
</evidence>
<dbReference type="PANTHER" id="PTHR23506:SF23">
    <property type="entry name" value="GH10249P"/>
    <property type="match status" value="1"/>
</dbReference>
<dbReference type="Gene3D" id="1.20.1250.20">
    <property type="entry name" value="MFS general substrate transporter like domains"/>
    <property type="match status" value="2"/>
</dbReference>
<evidence type="ECO:0000259" key="9">
    <source>
        <dbReference type="PROSITE" id="PS50850"/>
    </source>
</evidence>
<feature type="transmembrane region" description="Helical" evidence="8">
    <location>
        <begin position="495"/>
        <end position="514"/>
    </location>
</feature>
<feature type="transmembrane region" description="Helical" evidence="8">
    <location>
        <begin position="432"/>
        <end position="452"/>
    </location>
</feature>
<keyword evidence="5 8" id="KW-1133">Transmembrane helix</keyword>
<dbReference type="PRINTS" id="PR01035">
    <property type="entry name" value="TCRTETA"/>
</dbReference>
<keyword evidence="4 8" id="KW-0812">Transmembrane</keyword>
<feature type="transmembrane region" description="Helical" evidence="8">
    <location>
        <begin position="458"/>
        <end position="483"/>
    </location>
</feature>
<dbReference type="InterPro" id="IPR036259">
    <property type="entry name" value="MFS_trans_sf"/>
</dbReference>
<evidence type="ECO:0000256" key="6">
    <source>
        <dbReference type="ARBA" id="ARBA00023136"/>
    </source>
</evidence>
<feature type="region of interest" description="Disordered" evidence="7">
    <location>
        <begin position="311"/>
        <end position="342"/>
    </location>
</feature>
<dbReference type="PANTHER" id="PTHR23506">
    <property type="entry name" value="GH10249P"/>
    <property type="match status" value="1"/>
</dbReference>
<evidence type="ECO:0000313" key="10">
    <source>
        <dbReference type="EMBL" id="KAJ1987393.1"/>
    </source>
</evidence>
<sequence length="566" mass="59073">MMVSDNFGPDDYGGSNFSRFIRKCNNFRSTPAAVLAVSTMAVFADTMVYGLIVPFLPEILQERLHMSSSTNGVLFGCFGIGVLVGAPISAYISDRWKLRKWPMIIGLLGLGATSVLFAFSNAFWELVVARLAQGVSSGITWAVGLGMIADVYAGEAIGQAMGVAFSGFTLGYLGGPVLGGVIYGAGGTHAIAIFVGAIAAVDLVCRLLLKEPHEVLSACASHAKTSSNPDVFQREKLLESSSPSDGNSNTNRPKSTRCVSLPAPVLISSPAVAGSLSGVAGIASTEGENTCNANDIAHDTITRISGIAEIDAASQNTPEAEQGDDDKKTDRFSVDKCKSADPSKNRRTTMLDLLKEWPILACCLATITVTGASGAFEPTLPIHLAEKYNSSSTVIGVVFIALVIPNAVIAPFAGKYTDDSRVLAKLAPYGRFGFMIIGSILEAIAIACIGATTNIAGIVVNLVFVGLLGGIAAVPVMSAMGIHVHRMGGDAYAKVYALFNIAYSIGVIIIPTVLPPIMNAVGFAATMGVTAAILVFGAIILAIQPTLMLIKHGRAAYLGENGRVFL</sequence>
<reference evidence="10" key="1">
    <citation type="submission" date="2022-07" db="EMBL/GenBank/DDBJ databases">
        <title>Phylogenomic reconstructions and comparative analyses of Kickxellomycotina fungi.</title>
        <authorList>
            <person name="Reynolds N.K."/>
            <person name="Stajich J.E."/>
            <person name="Barry K."/>
            <person name="Grigoriev I.V."/>
            <person name="Crous P."/>
            <person name="Smith M.E."/>
        </authorList>
    </citation>
    <scope>NUCLEOTIDE SEQUENCE</scope>
    <source>
        <strain evidence="10">BCRC 34882</strain>
    </source>
</reference>
<feature type="transmembrane region" description="Helical" evidence="8">
    <location>
        <begin position="130"/>
        <end position="153"/>
    </location>
</feature>
<organism evidence="10 11">
    <name type="scientific">Coemansia umbellata</name>
    <dbReference type="NCBI Taxonomy" id="1424467"/>
    <lineage>
        <taxon>Eukaryota</taxon>
        <taxon>Fungi</taxon>
        <taxon>Fungi incertae sedis</taxon>
        <taxon>Zoopagomycota</taxon>
        <taxon>Kickxellomycotina</taxon>
        <taxon>Kickxellomycetes</taxon>
        <taxon>Kickxellales</taxon>
        <taxon>Kickxellaceae</taxon>
        <taxon>Coemansia</taxon>
    </lineage>
</organism>
<dbReference type="PROSITE" id="PS50850">
    <property type="entry name" value="MFS"/>
    <property type="match status" value="1"/>
</dbReference>
<evidence type="ECO:0000256" key="4">
    <source>
        <dbReference type="ARBA" id="ARBA00022692"/>
    </source>
</evidence>
<dbReference type="Pfam" id="PF07690">
    <property type="entry name" value="MFS_1"/>
    <property type="match status" value="2"/>
</dbReference>
<name>A0ABQ8PED7_9FUNG</name>
<evidence type="ECO:0000256" key="7">
    <source>
        <dbReference type="SAM" id="MobiDB-lite"/>
    </source>
</evidence>